<organism evidence="3">
    <name type="scientific">Echinostoma caproni</name>
    <dbReference type="NCBI Taxonomy" id="27848"/>
    <lineage>
        <taxon>Eukaryota</taxon>
        <taxon>Metazoa</taxon>
        <taxon>Spiralia</taxon>
        <taxon>Lophotrochozoa</taxon>
        <taxon>Platyhelminthes</taxon>
        <taxon>Trematoda</taxon>
        <taxon>Digenea</taxon>
        <taxon>Plagiorchiida</taxon>
        <taxon>Echinostomata</taxon>
        <taxon>Echinostomatoidea</taxon>
        <taxon>Echinostomatidae</taxon>
        <taxon>Echinostoma</taxon>
    </lineage>
</organism>
<dbReference type="AlphaFoldDB" id="A0A183A127"/>
<dbReference type="WBParaSite" id="ECPE_0000066201-mRNA-1">
    <property type="protein sequence ID" value="ECPE_0000066201-mRNA-1"/>
    <property type="gene ID" value="ECPE_0000066201"/>
</dbReference>
<evidence type="ECO:0000313" key="1">
    <source>
        <dbReference type="EMBL" id="VDP26475.1"/>
    </source>
</evidence>
<reference evidence="3" key="1">
    <citation type="submission" date="2016-06" db="UniProtKB">
        <authorList>
            <consortium name="WormBaseParasite"/>
        </authorList>
    </citation>
    <scope>IDENTIFICATION</scope>
</reference>
<dbReference type="EMBL" id="UZAN01002554">
    <property type="protein sequence ID" value="VDP26475.1"/>
    <property type="molecule type" value="Genomic_DNA"/>
</dbReference>
<gene>
    <name evidence="1" type="ORF">ECPE_LOCUS662</name>
</gene>
<name>A0A183A127_9TREM</name>
<protein>
    <submittedName>
        <fullName evidence="1 3">Uncharacterized protein</fullName>
    </submittedName>
</protein>
<accession>A0A183A127</accession>
<proteinExistence type="predicted"/>
<evidence type="ECO:0000313" key="3">
    <source>
        <dbReference type="WBParaSite" id="ECPE_0000066201-mRNA-1"/>
    </source>
</evidence>
<keyword evidence="2" id="KW-1185">Reference proteome</keyword>
<reference evidence="1 2" key="2">
    <citation type="submission" date="2018-11" db="EMBL/GenBank/DDBJ databases">
        <authorList>
            <consortium name="Pathogen Informatics"/>
        </authorList>
    </citation>
    <scope>NUCLEOTIDE SEQUENCE [LARGE SCALE GENOMIC DNA]</scope>
    <source>
        <strain evidence="1 2">Egypt</strain>
    </source>
</reference>
<dbReference type="Proteomes" id="UP000272942">
    <property type="component" value="Unassembled WGS sequence"/>
</dbReference>
<sequence length="152" mass="16933">MYSEHSESSDEDTLPMREILMPHEVSETSEWASTQIALEAALFALDLQGSIMHERRGKFAAPDNDLSHLTALFNDDFPACVTAGQAIALWKRRIFDTVVKLESAAISAKRIIIWDCFPKFNSPVQTTETLLRSLTAPSLPQTNRSVVADVQI</sequence>
<evidence type="ECO:0000313" key="2">
    <source>
        <dbReference type="Proteomes" id="UP000272942"/>
    </source>
</evidence>